<dbReference type="KEGG" id="cam:101504550"/>
<dbReference type="InterPro" id="IPR047021">
    <property type="entry name" value="REXO1/3/4-like"/>
</dbReference>
<dbReference type="PROSITE" id="PS50157">
    <property type="entry name" value="ZINC_FINGER_C2H2_2"/>
    <property type="match status" value="1"/>
</dbReference>
<protein>
    <recommendedName>
        <fullName evidence="3">RNA exonuclease 4</fullName>
    </recommendedName>
</protein>
<reference evidence="10" key="1">
    <citation type="journal article" date="2013" name="Nat. Biotechnol.">
        <title>Draft genome sequence of chickpea (Cicer arietinum) provides a resource for trait improvement.</title>
        <authorList>
            <person name="Varshney R.K."/>
            <person name="Song C."/>
            <person name="Saxena R.K."/>
            <person name="Azam S."/>
            <person name="Yu S."/>
            <person name="Sharpe A.G."/>
            <person name="Cannon S."/>
            <person name="Baek J."/>
            <person name="Rosen B.D."/>
            <person name="Tar'an B."/>
            <person name="Millan T."/>
            <person name="Zhang X."/>
            <person name="Ramsay L.D."/>
            <person name="Iwata A."/>
            <person name="Wang Y."/>
            <person name="Nelson W."/>
            <person name="Farmer A.D."/>
            <person name="Gaur P.M."/>
            <person name="Soderlund C."/>
            <person name="Penmetsa R.V."/>
            <person name="Xu C."/>
            <person name="Bharti A.K."/>
            <person name="He W."/>
            <person name="Winter P."/>
            <person name="Zhao S."/>
            <person name="Hane J.K."/>
            <person name="Carrasquilla-Garcia N."/>
            <person name="Condie J.A."/>
            <person name="Upadhyaya H.D."/>
            <person name="Luo M.C."/>
            <person name="Thudi M."/>
            <person name="Gowda C.L."/>
            <person name="Singh N.P."/>
            <person name="Lichtenzveig J."/>
            <person name="Gali K.K."/>
            <person name="Rubio J."/>
            <person name="Nadarajan N."/>
            <person name="Dolezel J."/>
            <person name="Bansal K.C."/>
            <person name="Xu X."/>
            <person name="Edwards D."/>
            <person name="Zhang G."/>
            <person name="Kahl G."/>
            <person name="Gil J."/>
            <person name="Singh K.B."/>
            <person name="Datta S.K."/>
            <person name="Jackson S.A."/>
            <person name="Wang J."/>
            <person name="Cook D.R."/>
        </authorList>
    </citation>
    <scope>NUCLEOTIDE SEQUENCE [LARGE SCALE GENOMIC DNA]</scope>
    <source>
        <strain evidence="10">cv. CDC Frontier</strain>
    </source>
</reference>
<comment type="similarity">
    <text evidence="2">Belongs to the REXO4 family.</text>
</comment>
<keyword evidence="7" id="KW-0539">Nucleus</keyword>
<name>A0A1S2XIE0_CICAR</name>
<dbReference type="PANTHER" id="PTHR12801:SF122">
    <property type="entry name" value="RNA EXONUCLEASE 4"/>
    <property type="match status" value="1"/>
</dbReference>
<dbReference type="GeneID" id="101504550"/>
<dbReference type="GO" id="GO:0008408">
    <property type="term" value="F:3'-5' exonuclease activity"/>
    <property type="evidence" value="ECO:0007669"/>
    <property type="project" value="InterPro"/>
</dbReference>
<dbReference type="InterPro" id="IPR036397">
    <property type="entry name" value="RNaseH_sf"/>
</dbReference>
<evidence type="ECO:0000313" key="11">
    <source>
        <dbReference type="RefSeq" id="XP_004488618.1"/>
    </source>
</evidence>
<dbReference type="InterPro" id="IPR012337">
    <property type="entry name" value="RNaseH-like_sf"/>
</dbReference>
<dbReference type="OrthoDB" id="8191639at2759"/>
<dbReference type="GO" id="GO:0005634">
    <property type="term" value="C:nucleus"/>
    <property type="evidence" value="ECO:0007669"/>
    <property type="project" value="UniProtKB-SubCell"/>
</dbReference>
<organism evidence="10 11">
    <name type="scientific">Cicer arietinum</name>
    <name type="common">Chickpea</name>
    <name type="synonym">Garbanzo</name>
    <dbReference type="NCBI Taxonomy" id="3827"/>
    <lineage>
        <taxon>Eukaryota</taxon>
        <taxon>Viridiplantae</taxon>
        <taxon>Streptophyta</taxon>
        <taxon>Embryophyta</taxon>
        <taxon>Tracheophyta</taxon>
        <taxon>Spermatophyta</taxon>
        <taxon>Magnoliopsida</taxon>
        <taxon>eudicotyledons</taxon>
        <taxon>Gunneridae</taxon>
        <taxon>Pentapetalae</taxon>
        <taxon>rosids</taxon>
        <taxon>fabids</taxon>
        <taxon>Fabales</taxon>
        <taxon>Fabaceae</taxon>
        <taxon>Papilionoideae</taxon>
        <taxon>50 kb inversion clade</taxon>
        <taxon>NPAAA clade</taxon>
        <taxon>Hologalegina</taxon>
        <taxon>IRL clade</taxon>
        <taxon>Cicereae</taxon>
        <taxon>Cicer</taxon>
    </lineage>
</organism>
<keyword evidence="4" id="KW-0540">Nuclease</keyword>
<evidence type="ECO:0000256" key="3">
    <source>
        <dbReference type="ARBA" id="ARBA00016937"/>
    </source>
</evidence>
<keyword evidence="6" id="KW-0269">Exonuclease</keyword>
<evidence type="ECO:0000256" key="4">
    <source>
        <dbReference type="ARBA" id="ARBA00022722"/>
    </source>
</evidence>
<keyword evidence="8" id="KW-0479">Metal-binding</keyword>
<dbReference type="Proteomes" id="UP000087171">
    <property type="component" value="Chromosome Ca1"/>
</dbReference>
<dbReference type="InterPro" id="IPR037431">
    <property type="entry name" value="REX4_DEDDh_dom"/>
</dbReference>
<dbReference type="PROSITE" id="PS00028">
    <property type="entry name" value="ZINC_FINGER_C2H2_1"/>
    <property type="match status" value="1"/>
</dbReference>
<feature type="domain" description="C2H2-type" evidence="9">
    <location>
        <begin position="13"/>
        <end position="42"/>
    </location>
</feature>
<evidence type="ECO:0000256" key="7">
    <source>
        <dbReference type="ARBA" id="ARBA00023242"/>
    </source>
</evidence>
<evidence type="ECO:0000256" key="5">
    <source>
        <dbReference type="ARBA" id="ARBA00022801"/>
    </source>
</evidence>
<comment type="subcellular location">
    <subcellularLocation>
        <location evidence="1">Nucleus</location>
    </subcellularLocation>
</comment>
<gene>
    <name evidence="11" type="primary">LOC101504550</name>
</gene>
<dbReference type="STRING" id="3827.A0A1S2XIE0"/>
<evidence type="ECO:0000256" key="1">
    <source>
        <dbReference type="ARBA" id="ARBA00004123"/>
    </source>
</evidence>
<dbReference type="GO" id="GO:0003676">
    <property type="term" value="F:nucleic acid binding"/>
    <property type="evidence" value="ECO:0007669"/>
    <property type="project" value="InterPro"/>
</dbReference>
<dbReference type="AlphaFoldDB" id="A0A1S2XIE0"/>
<dbReference type="SMART" id="SM00479">
    <property type="entry name" value="EXOIII"/>
    <property type="match status" value="1"/>
</dbReference>
<dbReference type="CDD" id="cd06144">
    <property type="entry name" value="REX4_like"/>
    <property type="match status" value="1"/>
</dbReference>
<keyword evidence="5" id="KW-0378">Hydrolase</keyword>
<keyword evidence="8" id="KW-0862">Zinc</keyword>
<sequence length="357" mass="40995">MDCRFETAETRRNKCAACYRQFNKVEHLVEHMKISYHSVHEPTCGICRKHCRSFESLREHLIGPLPKQECREIFANRGCKFCLKVLDSPNSRRIHQQKCQLSGLNGISGRFSNMGIRDNLTTGGGATTRGPQVVALACKMVGGGSDGSLDLCGRVCLIDEHENIIFQCYVNPLIPITNYRYETTGMRQEYLRDAMPLKLVQRKIQDFLCNGEPIWTIRSRGGKAKILVGHGLDHDLASLQIEYPTTKIRDTAKYPPLMKTSKLSNSLKYLTQVYLGYDIQNGIQDPYDDCVAAMRLYMRMKTQIHKIEDYPLASDPQNRNNFATWRQSELERMSPEQMLEISRSDYYCWCMDSSYSL</sequence>
<dbReference type="PANTHER" id="PTHR12801">
    <property type="entry name" value="RNA EXONUCLEASE REXO1 / RECO3 FAMILY MEMBER-RELATED"/>
    <property type="match status" value="1"/>
</dbReference>
<reference evidence="11" key="2">
    <citation type="submission" date="2025-08" db="UniProtKB">
        <authorList>
            <consortium name="RefSeq"/>
        </authorList>
    </citation>
    <scope>IDENTIFICATION</scope>
    <source>
        <tissue evidence="11">Etiolated seedlings</tissue>
    </source>
</reference>
<dbReference type="GO" id="GO:0006364">
    <property type="term" value="P:rRNA processing"/>
    <property type="evidence" value="ECO:0007669"/>
    <property type="project" value="InterPro"/>
</dbReference>
<evidence type="ECO:0000256" key="8">
    <source>
        <dbReference type="PROSITE-ProRule" id="PRU00042"/>
    </source>
</evidence>
<dbReference type="InterPro" id="IPR013520">
    <property type="entry name" value="Ribonucl_H"/>
</dbReference>
<dbReference type="SUPFAM" id="SSF53098">
    <property type="entry name" value="Ribonuclease H-like"/>
    <property type="match status" value="1"/>
</dbReference>
<dbReference type="PaxDb" id="3827-XP_004488618.1"/>
<keyword evidence="8" id="KW-0863">Zinc-finger</keyword>
<dbReference type="GO" id="GO:0008270">
    <property type="term" value="F:zinc ion binding"/>
    <property type="evidence" value="ECO:0007669"/>
    <property type="project" value="UniProtKB-KW"/>
</dbReference>
<dbReference type="RefSeq" id="XP_004488618.1">
    <property type="nucleotide sequence ID" value="XM_004488561.3"/>
</dbReference>
<accession>A0A1S2XIE0</accession>
<evidence type="ECO:0000313" key="10">
    <source>
        <dbReference type="Proteomes" id="UP000087171"/>
    </source>
</evidence>
<dbReference type="Gene3D" id="3.30.420.10">
    <property type="entry name" value="Ribonuclease H-like superfamily/Ribonuclease H"/>
    <property type="match status" value="1"/>
</dbReference>
<evidence type="ECO:0000256" key="6">
    <source>
        <dbReference type="ARBA" id="ARBA00022839"/>
    </source>
</evidence>
<evidence type="ECO:0000259" key="9">
    <source>
        <dbReference type="PROSITE" id="PS50157"/>
    </source>
</evidence>
<dbReference type="FunFam" id="3.30.420.10:FF:000064">
    <property type="entry name" value="RNA exonuclease 4"/>
    <property type="match status" value="1"/>
</dbReference>
<evidence type="ECO:0000256" key="2">
    <source>
        <dbReference type="ARBA" id="ARBA00010489"/>
    </source>
</evidence>
<dbReference type="InterPro" id="IPR013087">
    <property type="entry name" value="Znf_C2H2_type"/>
</dbReference>
<proteinExistence type="inferred from homology"/>
<dbReference type="eggNOG" id="KOG2249">
    <property type="taxonomic scope" value="Eukaryota"/>
</dbReference>
<keyword evidence="10" id="KW-1185">Reference proteome</keyword>